<dbReference type="InterPro" id="IPR012337">
    <property type="entry name" value="RNaseH-like_sf"/>
</dbReference>
<protein>
    <recommendedName>
        <fullName evidence="3">Integrase catalytic domain-containing protein</fullName>
    </recommendedName>
</protein>
<dbReference type="SUPFAM" id="SSF53098">
    <property type="entry name" value="Ribonuclease H-like"/>
    <property type="match status" value="1"/>
</dbReference>
<name>A0A9Q4DK80_ACTPL</name>
<gene>
    <name evidence="1" type="ORF">OYG11_13100</name>
</gene>
<sequence length="67" mass="7382">MPTFEVDGKIAAIFIFNHIIARFGVPQAIITDQGRHFRNVMMTELTSQLGFVGNNTERGGESVLSNS</sequence>
<organism evidence="1 2">
    <name type="scientific">Actinobacillus pleuropneumoniae</name>
    <name type="common">Haemophilus pleuropneumoniae</name>
    <dbReference type="NCBI Taxonomy" id="715"/>
    <lineage>
        <taxon>Bacteria</taxon>
        <taxon>Pseudomonadati</taxon>
        <taxon>Pseudomonadota</taxon>
        <taxon>Gammaproteobacteria</taxon>
        <taxon>Pasteurellales</taxon>
        <taxon>Pasteurellaceae</taxon>
        <taxon>Actinobacillus</taxon>
    </lineage>
</organism>
<dbReference type="Gene3D" id="3.30.420.10">
    <property type="entry name" value="Ribonuclease H-like superfamily/Ribonuclease H"/>
    <property type="match status" value="1"/>
</dbReference>
<reference evidence="1" key="1">
    <citation type="journal article" date="2021" name="Vet Sci">
        <title>O-Serogroups and Pathovirotypes of Escherichia coli Isolated from Post-Weaning Piglets Showing Diarrhoea and/or Oedema in South Korea.</title>
        <authorList>
            <person name="Byun J.W."/>
            <person name="Moon B.Y."/>
            <person name="Do K.H."/>
            <person name="Lee K."/>
            <person name="Lee H.Y."/>
            <person name="Kim W.I."/>
            <person name="So B."/>
            <person name="Lee W.K."/>
        </authorList>
    </citation>
    <scope>NUCLEOTIDE SEQUENCE</scope>
    <source>
        <strain evidence="1">84/14</strain>
    </source>
</reference>
<comment type="caution">
    <text evidence="1">The sequence shown here is derived from an EMBL/GenBank/DDBJ whole genome shotgun (WGS) entry which is preliminary data.</text>
</comment>
<dbReference type="Proteomes" id="UP001077788">
    <property type="component" value="Unassembled WGS sequence"/>
</dbReference>
<evidence type="ECO:0008006" key="3">
    <source>
        <dbReference type="Google" id="ProtNLM"/>
    </source>
</evidence>
<proteinExistence type="predicted"/>
<evidence type="ECO:0000313" key="1">
    <source>
        <dbReference type="EMBL" id="MCY6525128.1"/>
    </source>
</evidence>
<reference evidence="1" key="2">
    <citation type="submission" date="2022-12" db="EMBL/GenBank/DDBJ databases">
        <authorList>
            <person name="Kardos G."/>
            <person name="Sarkozi R."/>
            <person name="Laczko L."/>
            <person name="Marton S."/>
            <person name="Makrai L."/>
            <person name="Banyai K."/>
            <person name="Fodor L."/>
        </authorList>
    </citation>
    <scope>NUCLEOTIDE SEQUENCE</scope>
    <source>
        <strain evidence="1">84/14</strain>
    </source>
</reference>
<feature type="non-terminal residue" evidence="1">
    <location>
        <position position="67"/>
    </location>
</feature>
<dbReference type="AlphaFoldDB" id="A0A9Q4DK80"/>
<accession>A0A9Q4DK80</accession>
<dbReference type="EMBL" id="JAPQFC010001366">
    <property type="protein sequence ID" value="MCY6525128.1"/>
    <property type="molecule type" value="Genomic_DNA"/>
</dbReference>
<dbReference type="GO" id="GO:0003676">
    <property type="term" value="F:nucleic acid binding"/>
    <property type="evidence" value="ECO:0007669"/>
    <property type="project" value="InterPro"/>
</dbReference>
<dbReference type="InterPro" id="IPR036397">
    <property type="entry name" value="RNaseH_sf"/>
</dbReference>
<dbReference type="RefSeq" id="WP_267992536.1">
    <property type="nucleotide sequence ID" value="NZ_JAPQFC010001366.1"/>
</dbReference>
<evidence type="ECO:0000313" key="2">
    <source>
        <dbReference type="Proteomes" id="UP001077788"/>
    </source>
</evidence>